<dbReference type="InterPro" id="IPR040839">
    <property type="entry name" value="MG4"/>
</dbReference>
<dbReference type="InterPro" id="IPR019742">
    <property type="entry name" value="MacrogloblnA2_CS"/>
</dbReference>
<reference evidence="7" key="3">
    <citation type="submission" date="2025-09" db="UniProtKB">
        <authorList>
            <consortium name="Ensembl"/>
        </authorList>
    </citation>
    <scope>IDENTIFICATION</scope>
</reference>
<dbReference type="InterPro" id="IPR041425">
    <property type="entry name" value="C3/4/5_MG1"/>
</dbReference>
<dbReference type="InterPro" id="IPR008930">
    <property type="entry name" value="Terpenoid_cyclase/PrenylTrfase"/>
</dbReference>
<dbReference type="SMART" id="SM00104">
    <property type="entry name" value="ANATO"/>
    <property type="match status" value="1"/>
</dbReference>
<dbReference type="GO" id="GO:0004866">
    <property type="term" value="F:endopeptidase inhibitor activity"/>
    <property type="evidence" value="ECO:0007669"/>
    <property type="project" value="InterPro"/>
</dbReference>
<gene>
    <name evidence="7" type="primary">LOC108885436</name>
</gene>
<dbReference type="InParanoid" id="A0A4W6DQT7"/>
<dbReference type="Gene3D" id="2.60.120.1540">
    <property type="match status" value="1"/>
</dbReference>
<dbReference type="PROSITE" id="PS00477">
    <property type="entry name" value="ALPHA_2_MACROGLOBULIN"/>
    <property type="match status" value="1"/>
</dbReference>
<dbReference type="InterPro" id="IPR001599">
    <property type="entry name" value="Macroglobln_a2"/>
</dbReference>
<dbReference type="Pfam" id="PF07678">
    <property type="entry name" value="TED_complement"/>
    <property type="match status" value="1"/>
</dbReference>
<dbReference type="Pfam" id="PF01759">
    <property type="entry name" value="NTR"/>
    <property type="match status" value="1"/>
</dbReference>
<dbReference type="InterPro" id="IPR050473">
    <property type="entry name" value="A2M/Complement_sys"/>
</dbReference>
<dbReference type="Pfam" id="PF01821">
    <property type="entry name" value="ANATO"/>
    <property type="match status" value="1"/>
</dbReference>
<reference evidence="7" key="2">
    <citation type="submission" date="2025-08" db="UniProtKB">
        <authorList>
            <consortium name="Ensembl"/>
        </authorList>
    </citation>
    <scope>IDENTIFICATION</scope>
</reference>
<keyword evidence="4" id="KW-1015">Disulfide bond</keyword>
<sequence>MTKGNLCFAAAMQLLTDHYILYLSLLPLLCRMVMTAPNVLRIGTSENIFVECQGCGDDDVTVEIRVMNHPTKTLRLQTKSVTLTKRGKFQGFGQITIPAETFNKEPNMKQYVYLQAQFPELQLLEKVVLVSFQSGYIFIQTDKTLYTPNSIVHYRMFAVTPRMEPVERDDTTDASIAIEIVTPEGITVSLGTVSPKSGIHSGDHKLHEIVSLGVWKLVAKFASNPQHSYCAEFEVKEYVLPSFEVKLTSESPFFHVDSPELTINIKAMYLFGKEVDGTAYVVFGVVHNNQRNSFPSSLQRVPIKEGQGKVKLIREHITQTKDINSLVGSNIFVAVSVLTESGGEMVEAELRNIRIVTSPYTIHFKKTPGYFKPGMSFDVVVEVLNPDGTPAKSVPVVVFPEETRGLTVDNGIARLTINTEPTVEPLTIIVSAKTDVDDIPQTSATMTAYPYTTATNSYIHIGVGEPEVELGKNLRINLNLNKPENAQNDVTYLISSKGQLMKYGHQKARTMIAITIPVTKDMLPSFRIIAYYHTNDNEVVSDSVWVDVKDSCMGSLKLEPTTGHSYEPGKKFGLKVTGDPEATVGLVAVDKGVFVLNNKHRLTQKKVWDIVEKYDTGCTPGGGRDSMSVFYDAGLLFKSSVASGTSYRQELKCPTHSRRKRANTILETRTMLESNYEEKKQRECCLEGMKDTPLLYNCKRRSEYITDDAACVEAFLHCCNKLESHRAEWKEESLLLARSEDDDKDDLGSDEIVSRSKFPESWLWTSVTLPACPEHTPNCGTTSHQMKEFPLKDSITTWQFIGISLSKHHSICVAKPLEVIVRKDFFIDLRLPYSVVRGEQLEIKAILHNYRDDPATVRVDLIEKDGVCSAASRRGRYRQEVTVGSHTTRSVPFVVIPMKEGQLEIEVKAAVRGMGIGDGVVKKLLVVPEGVLTTFVMSKTLDPAKKGGRHEEIMTSKIPLKDMVPNTPTSTLISVTGREQLGALVENAISGKSLGTLIRQPSGCGEQNMIGMTLPVIATTYLDKTNQWETVGLERRKEALQHIRTGYNNELVFRKSDGSFAVFTDYAGSSWLTAYVSKVFAMASKLVEVDSKIICDAIKFLTEAQQENGVFRDIGTVIHGEMIGDVRGTNSEVSMTAFCLIAMQESRTLCNGTVDGLKDSMDRAVAYLEGRQYNLTSAYAAAVTSYALANENKLDRQILSKFIAPELNHWPVGNSHLFTLEATAYALLALVKAKAFEEAQPVVRWFNQQQMDGGGYGTTQATIMVYQAIAEYWTSANEADYNVNIDIVLPERSSPVKINFNRQSHYTTRTSKITSINKNVTVIATGTGEATVQMVSLYYALPKEKESDCTKFNLSVELIPEKMIENEMVYKLKIEVLYKNEERNATMTILDIGLLTGYTVNKDDLNKLSKGYARTIARYEMDTALSEKGSLIIYLDKVSNKQADQVAFRIHQKLKVGILQPAAVSVYEYYDHQDNNHTRCMKFYHPQRRGGQLLRLCRNDECTCAEENCSMQKKGKITNDQRTAKSCESTPTSKIDYVYKVRLDEFTDGTSTDIYTMRVLEVIKEGSSDVGPLGKLRTFLSYRHCREALDLQKGKTYLLMGTSKDIHRDDENQSFQYVLGERTWVEYWPTEAECQADEHRPTCLGMEEMVQQYAFFGCQQ</sequence>
<dbReference type="InterPro" id="IPR036595">
    <property type="entry name" value="A-macroglobulin_rcpt-bd_sf"/>
</dbReference>
<dbReference type="InterPro" id="IPR009048">
    <property type="entry name" value="A-macroglobulin_rcpt-bd"/>
</dbReference>
<dbReference type="SUPFAM" id="SSF47686">
    <property type="entry name" value="Anaphylotoxins (complement system)"/>
    <property type="match status" value="1"/>
</dbReference>
<dbReference type="InterPro" id="IPR011625">
    <property type="entry name" value="A2M_N_BRD"/>
</dbReference>
<dbReference type="Pfam" id="PF21308">
    <property type="entry name" value="C3_CUB2"/>
    <property type="match status" value="1"/>
</dbReference>
<dbReference type="InterPro" id="IPR013783">
    <property type="entry name" value="Ig-like_fold"/>
</dbReference>
<dbReference type="InterPro" id="IPR008993">
    <property type="entry name" value="TIMP-like_OB-fold"/>
</dbReference>
<dbReference type="SMART" id="SM00643">
    <property type="entry name" value="C345C"/>
    <property type="match status" value="1"/>
</dbReference>
<dbReference type="PANTHER" id="PTHR11412:SF81">
    <property type="entry name" value="COMPLEMENT C3"/>
    <property type="match status" value="1"/>
</dbReference>
<dbReference type="Pfam" id="PF17790">
    <property type="entry name" value="MG1"/>
    <property type="match status" value="1"/>
</dbReference>
<dbReference type="Pfam" id="PF07703">
    <property type="entry name" value="A2M_BRD"/>
    <property type="match status" value="1"/>
</dbReference>
<evidence type="ECO:0000256" key="2">
    <source>
        <dbReference type="ARBA" id="ARBA00022525"/>
    </source>
</evidence>
<dbReference type="InterPro" id="IPR018081">
    <property type="entry name" value="Anaphylatoxin_comp_syst"/>
</dbReference>
<dbReference type="FunFam" id="2.60.40.1940:FF:000001">
    <property type="entry name" value="Complement component C3"/>
    <property type="match status" value="1"/>
</dbReference>
<dbReference type="Pfam" id="PF17789">
    <property type="entry name" value="MG4"/>
    <property type="match status" value="1"/>
</dbReference>
<keyword evidence="8" id="KW-1185">Reference proteome</keyword>
<dbReference type="Proteomes" id="UP000314980">
    <property type="component" value="Unassembled WGS sequence"/>
</dbReference>
<dbReference type="Gene3D" id="2.20.130.20">
    <property type="match status" value="1"/>
</dbReference>
<dbReference type="PROSITE" id="PS01178">
    <property type="entry name" value="ANAPHYLATOXIN_2"/>
    <property type="match status" value="1"/>
</dbReference>
<evidence type="ECO:0000256" key="1">
    <source>
        <dbReference type="ARBA" id="ARBA00004613"/>
    </source>
</evidence>
<comment type="subcellular location">
    <subcellularLocation>
        <location evidence="1">Secreted</location>
    </subcellularLocation>
</comment>
<feature type="domain" description="Anaphylatoxin-like" evidence="5">
    <location>
        <begin position="684"/>
        <end position="719"/>
    </location>
</feature>
<dbReference type="SUPFAM" id="SSF49410">
    <property type="entry name" value="Alpha-macroglobulin receptor domain"/>
    <property type="match status" value="1"/>
</dbReference>
<dbReference type="SUPFAM" id="SSF50242">
    <property type="entry name" value="TIMP-like"/>
    <property type="match status" value="1"/>
</dbReference>
<evidence type="ECO:0000256" key="3">
    <source>
        <dbReference type="ARBA" id="ARBA00022966"/>
    </source>
</evidence>
<reference evidence="8" key="1">
    <citation type="submission" date="2015-09" db="EMBL/GenBank/DDBJ databases">
        <authorList>
            <person name="Sai Rama Sridatta P."/>
        </authorList>
    </citation>
    <scope>NUCLEOTIDE SEQUENCE [LARGE SCALE GENOMIC DNA]</scope>
</reference>
<dbReference type="InterPro" id="IPR002890">
    <property type="entry name" value="MG2"/>
</dbReference>
<dbReference type="SUPFAM" id="SSF48239">
    <property type="entry name" value="Terpenoid cyclases/Protein prenyltransferases"/>
    <property type="match status" value="1"/>
</dbReference>
<dbReference type="InterPro" id="IPR048848">
    <property type="entry name" value="C3_CUB2"/>
</dbReference>
<dbReference type="CDD" id="cd02896">
    <property type="entry name" value="complement_C3_C4_C5"/>
    <property type="match status" value="1"/>
</dbReference>
<dbReference type="SMART" id="SM01361">
    <property type="entry name" value="A2M_recep"/>
    <property type="match status" value="1"/>
</dbReference>
<dbReference type="Gene3D" id="1.20.91.20">
    <property type="entry name" value="Anaphylotoxins (complement system)"/>
    <property type="match status" value="1"/>
</dbReference>
<evidence type="ECO:0000313" key="7">
    <source>
        <dbReference type="Ensembl" id="ENSLCAP00010028128.1"/>
    </source>
</evidence>
<dbReference type="STRING" id="8187.ENSLCAP00010028128"/>
<dbReference type="CDD" id="cd00017">
    <property type="entry name" value="ANATO"/>
    <property type="match status" value="1"/>
</dbReference>
<evidence type="ECO:0000313" key="8">
    <source>
        <dbReference type="Proteomes" id="UP000314980"/>
    </source>
</evidence>
<dbReference type="InterPro" id="IPR001134">
    <property type="entry name" value="Netrin_domain"/>
</dbReference>
<dbReference type="Pfam" id="PF01835">
    <property type="entry name" value="MG2"/>
    <property type="match status" value="1"/>
</dbReference>
<dbReference type="InterPro" id="IPR047565">
    <property type="entry name" value="Alpha-macroglob_thiol-ester_cl"/>
</dbReference>
<dbReference type="Gene3D" id="2.60.40.10">
    <property type="entry name" value="Immunoglobulins"/>
    <property type="match status" value="2"/>
</dbReference>
<dbReference type="GO" id="GO:0005615">
    <property type="term" value="C:extracellular space"/>
    <property type="evidence" value="ECO:0007669"/>
    <property type="project" value="InterPro"/>
</dbReference>
<dbReference type="InterPro" id="IPR018933">
    <property type="entry name" value="Netrin_module_non-TIMP"/>
</dbReference>
<dbReference type="PANTHER" id="PTHR11412">
    <property type="entry name" value="MACROGLOBULIN / COMPLEMENT"/>
    <property type="match status" value="1"/>
</dbReference>
<dbReference type="InterPro" id="IPR035815">
    <property type="entry name" value="NTR_complement_C3"/>
</dbReference>
<feature type="domain" description="NTR" evidence="6">
    <location>
        <begin position="1509"/>
        <end position="1658"/>
    </location>
</feature>
<dbReference type="Pfam" id="PF17791">
    <property type="entry name" value="MG3"/>
    <property type="match status" value="1"/>
</dbReference>
<protein>
    <recommendedName>
        <fullName evidence="9">Complement component c3a, duplicate 5</fullName>
    </recommendedName>
</protein>
<dbReference type="PROSITE" id="PS50189">
    <property type="entry name" value="NTR"/>
    <property type="match status" value="1"/>
</dbReference>
<dbReference type="CDD" id="cd03583">
    <property type="entry name" value="NTR_complement_C3"/>
    <property type="match status" value="1"/>
</dbReference>
<keyword evidence="2" id="KW-0964">Secreted</keyword>
<dbReference type="Gene3D" id="1.50.10.20">
    <property type="match status" value="1"/>
</dbReference>
<dbReference type="InterPro" id="IPR041555">
    <property type="entry name" value="MG3"/>
</dbReference>
<evidence type="ECO:0000259" key="5">
    <source>
        <dbReference type="PROSITE" id="PS01178"/>
    </source>
</evidence>
<dbReference type="Gene3D" id="6.20.50.160">
    <property type="match status" value="1"/>
</dbReference>
<dbReference type="SMART" id="SM01419">
    <property type="entry name" value="Thiol-ester_cl"/>
    <property type="match status" value="1"/>
</dbReference>
<dbReference type="FunFam" id="2.60.40.10:FF:000155">
    <property type="entry name" value="complement C3 isoform X1"/>
    <property type="match status" value="1"/>
</dbReference>
<organism evidence="7 8">
    <name type="scientific">Lates calcarifer</name>
    <name type="common">Barramundi</name>
    <name type="synonym">Holocentrus calcarifer</name>
    <dbReference type="NCBI Taxonomy" id="8187"/>
    <lineage>
        <taxon>Eukaryota</taxon>
        <taxon>Metazoa</taxon>
        <taxon>Chordata</taxon>
        <taxon>Craniata</taxon>
        <taxon>Vertebrata</taxon>
        <taxon>Euteleostomi</taxon>
        <taxon>Actinopterygii</taxon>
        <taxon>Neopterygii</taxon>
        <taxon>Teleostei</taxon>
        <taxon>Neoteleostei</taxon>
        <taxon>Acanthomorphata</taxon>
        <taxon>Carangaria</taxon>
        <taxon>Carangaria incertae sedis</taxon>
        <taxon>Centropomidae</taxon>
        <taxon>Lates</taxon>
    </lineage>
</organism>
<name>A0A4W6DQT7_LATCA</name>
<keyword evidence="3" id="KW-0882">Thioester bond</keyword>
<dbReference type="Gene3D" id="2.40.50.120">
    <property type="match status" value="1"/>
</dbReference>
<dbReference type="Gene3D" id="2.60.40.1940">
    <property type="match status" value="1"/>
</dbReference>
<accession>A0A4W6DQT7</accession>
<dbReference type="Gene3D" id="2.60.40.690">
    <property type="entry name" value="Alpha-macroglobulin, receptor-binding domain"/>
    <property type="match status" value="1"/>
</dbReference>
<dbReference type="InterPro" id="IPR000020">
    <property type="entry name" value="Anaphylatoxin/fibulin"/>
</dbReference>
<dbReference type="Pfam" id="PF00207">
    <property type="entry name" value="A2M"/>
    <property type="match status" value="1"/>
</dbReference>
<dbReference type="Gene3D" id="2.60.40.1930">
    <property type="match status" value="3"/>
</dbReference>
<evidence type="ECO:0000256" key="4">
    <source>
        <dbReference type="ARBA" id="ARBA00023157"/>
    </source>
</evidence>
<dbReference type="GeneTree" id="ENSGT00940000154063"/>
<dbReference type="SMART" id="SM01359">
    <property type="entry name" value="A2M_N_2"/>
    <property type="match status" value="1"/>
</dbReference>
<proteinExistence type="predicted"/>
<evidence type="ECO:0008006" key="9">
    <source>
        <dbReference type="Google" id="ProtNLM"/>
    </source>
</evidence>
<evidence type="ECO:0000259" key="6">
    <source>
        <dbReference type="PROSITE" id="PS50189"/>
    </source>
</evidence>
<dbReference type="Pfam" id="PF07677">
    <property type="entry name" value="A2M_recep"/>
    <property type="match status" value="1"/>
</dbReference>
<dbReference type="Ensembl" id="ENSLCAT00010028738.1">
    <property type="protein sequence ID" value="ENSLCAP00010028128.1"/>
    <property type="gene ID" value="ENSLCAG00010012371.1"/>
</dbReference>
<dbReference type="InterPro" id="IPR011626">
    <property type="entry name" value="Alpha-macroglobulin_TED"/>
</dbReference>
<dbReference type="FunFam" id="2.40.50.120:FF:000013">
    <property type="entry name" value="Complement C3"/>
    <property type="match status" value="1"/>
</dbReference>
<dbReference type="FunCoup" id="A0A4W6DQT7">
    <property type="interactions" value="1137"/>
</dbReference>
<dbReference type="SMART" id="SM01360">
    <property type="entry name" value="A2M"/>
    <property type="match status" value="1"/>
</dbReference>